<dbReference type="SUPFAM" id="SSF53822">
    <property type="entry name" value="Periplasmic binding protein-like I"/>
    <property type="match status" value="1"/>
</dbReference>
<evidence type="ECO:0000259" key="12">
    <source>
        <dbReference type="PROSITE" id="PS50259"/>
    </source>
</evidence>
<keyword evidence="2 10" id="KW-0812">Transmembrane</keyword>
<evidence type="ECO:0000256" key="7">
    <source>
        <dbReference type="ARBA" id="ARBA00023180"/>
    </source>
</evidence>
<sequence>MEKALAAIFAACVLLSCLDGWAVRGEGDSGDGERRTAAKVSFLQSQRVAEWFDDSARDALLAAQLALRDLATAGATSGDSSPDPELVAYDKDDLLGVNGSVVAVVSAVCTNETCHAHSQSSHGIPVISVSPSCLGERRYVNSTTSDQNSMTQPSAPLCMIPSLSHLPRGTAALISSYGWVRVAVLTELESQLVMDPVELYQELVDAGITDIMEMPLSPNSSLSDALHRDYRIVILNSSPVLSRLVLCEAVRRNLNRYVWITPGWYPRGWWSNEGGAPVGDSQSSQPPSSCSDSNLEQFIGNGRRVLSILQSPPYTSNSSRSMEFQQKCLESGLKDCVYASLAYDAVWAIAEALAETGDLRAALGNSTFDGVSGSVKFDSQSYRVLGGYRLGQMRLTSDDGGLESVPVATLTEEGSSAGLVLSYLPGESELTVWGEGGPPPDGSPLTELKHPLTSLVVICSVLSGAVIIWAIGCILFNLYFRKKKIIKLTSPTLNMMIAVGIILTNMSTPLTMYPGLPGLEEALPTVCILRSWLLPIGWSLSLCTISVKMWRVFVIYRTTKRLKSLKEKRMRIFLQDSFMVAVVLCMVVVDVIVLIIGTSLPQTRFTPQRVPDREFPPYRNSEDVEVVYENLQCVTDKGLIWVAFLFGYKIIFLISGVVLAVLSRKVKVKGLNESREVQVTMIISTPIVITGLVLRLLLSDYLNVVGTLYALSGSLYGGLILGIIFLPKMVYLCKNPSGDQIYSSKIGKTQSQISRDRSATSTSVVAFDPALSLKPLIRKSSVESGLGSSVAEEEGKFSEKDCKNTAVPSHILPTIEEAACSNGTTPGISDFNYSEEVGVVTSPGGSSSHPRMDSTREEEQEGAESQSQL</sequence>
<dbReference type="AlphaFoldDB" id="A0AA35RJT1"/>
<evidence type="ECO:0000256" key="5">
    <source>
        <dbReference type="ARBA" id="ARBA00023136"/>
    </source>
</evidence>
<dbReference type="PRINTS" id="PR01177">
    <property type="entry name" value="GABAB1RECPTR"/>
</dbReference>
<evidence type="ECO:0000256" key="4">
    <source>
        <dbReference type="ARBA" id="ARBA00023040"/>
    </source>
</evidence>
<feature type="signal peptide" evidence="11">
    <location>
        <begin position="1"/>
        <end position="25"/>
    </location>
</feature>
<dbReference type="InterPro" id="IPR002455">
    <property type="entry name" value="GPCR3_GABA-B"/>
</dbReference>
<dbReference type="Gene3D" id="3.40.50.2300">
    <property type="match status" value="2"/>
</dbReference>
<keyword evidence="3 10" id="KW-1133">Transmembrane helix</keyword>
<keyword evidence="14" id="KW-1185">Reference proteome</keyword>
<gene>
    <name evidence="13" type="ORF">GBAR_LOCUS8191</name>
</gene>
<evidence type="ECO:0000256" key="8">
    <source>
        <dbReference type="ARBA" id="ARBA00023224"/>
    </source>
</evidence>
<dbReference type="EMBL" id="CASHTH010001219">
    <property type="protein sequence ID" value="CAI8012823.1"/>
    <property type="molecule type" value="Genomic_DNA"/>
</dbReference>
<feature type="transmembrane region" description="Helical" evidence="10">
    <location>
        <begin position="677"/>
        <end position="698"/>
    </location>
</feature>
<feature type="transmembrane region" description="Helical" evidence="10">
    <location>
        <begin position="455"/>
        <end position="480"/>
    </location>
</feature>
<keyword evidence="8" id="KW-0807">Transducer</keyword>
<accession>A0AA35RJT1</accession>
<evidence type="ECO:0000256" key="9">
    <source>
        <dbReference type="SAM" id="MobiDB-lite"/>
    </source>
</evidence>
<dbReference type="InterPro" id="IPR001828">
    <property type="entry name" value="ANF_lig-bd_rcpt"/>
</dbReference>
<keyword evidence="11" id="KW-0732">Signal</keyword>
<dbReference type="Pfam" id="PF01094">
    <property type="entry name" value="ANF_receptor"/>
    <property type="match status" value="1"/>
</dbReference>
<keyword evidence="6 13" id="KW-0675">Receptor</keyword>
<evidence type="ECO:0000256" key="6">
    <source>
        <dbReference type="ARBA" id="ARBA00023170"/>
    </source>
</evidence>
<reference evidence="13" key="1">
    <citation type="submission" date="2023-03" db="EMBL/GenBank/DDBJ databases">
        <authorList>
            <person name="Steffen K."/>
            <person name="Cardenas P."/>
        </authorList>
    </citation>
    <scope>NUCLEOTIDE SEQUENCE</scope>
</reference>
<keyword evidence="7" id="KW-0325">Glycoprotein</keyword>
<feature type="transmembrane region" description="Helical" evidence="10">
    <location>
        <begin position="639"/>
        <end position="662"/>
    </location>
</feature>
<dbReference type="PRINTS" id="PR01176">
    <property type="entry name" value="GABABRECEPTR"/>
</dbReference>
<feature type="chain" id="PRO_5041430953" evidence="11">
    <location>
        <begin position="26"/>
        <end position="869"/>
    </location>
</feature>
<protein>
    <submittedName>
        <fullName evidence="13">Gamma-aminobutyric acid type B receptor subunit 2</fullName>
    </submittedName>
</protein>
<organism evidence="13 14">
    <name type="scientific">Geodia barretti</name>
    <name type="common">Barrett's horny sponge</name>
    <dbReference type="NCBI Taxonomy" id="519541"/>
    <lineage>
        <taxon>Eukaryota</taxon>
        <taxon>Metazoa</taxon>
        <taxon>Porifera</taxon>
        <taxon>Demospongiae</taxon>
        <taxon>Heteroscleromorpha</taxon>
        <taxon>Tetractinellida</taxon>
        <taxon>Astrophorina</taxon>
        <taxon>Geodiidae</taxon>
        <taxon>Geodia</taxon>
    </lineage>
</organism>
<comment type="subcellular location">
    <subcellularLocation>
        <location evidence="1">Membrane</location>
        <topology evidence="1">Multi-pass membrane protein</topology>
    </subcellularLocation>
</comment>
<evidence type="ECO:0000256" key="11">
    <source>
        <dbReference type="SAM" id="SignalP"/>
    </source>
</evidence>
<feature type="transmembrane region" description="Helical" evidence="10">
    <location>
        <begin position="532"/>
        <end position="556"/>
    </location>
</feature>
<feature type="domain" description="G-protein coupled receptors family 3 profile" evidence="12">
    <location>
        <begin position="524"/>
        <end position="737"/>
    </location>
</feature>
<feature type="transmembrane region" description="Helical" evidence="10">
    <location>
        <begin position="577"/>
        <end position="597"/>
    </location>
</feature>
<dbReference type="Proteomes" id="UP001174909">
    <property type="component" value="Unassembled WGS sequence"/>
</dbReference>
<evidence type="ECO:0000256" key="10">
    <source>
        <dbReference type="SAM" id="Phobius"/>
    </source>
</evidence>
<evidence type="ECO:0000256" key="2">
    <source>
        <dbReference type="ARBA" id="ARBA00022692"/>
    </source>
</evidence>
<dbReference type="InterPro" id="IPR028082">
    <property type="entry name" value="Peripla_BP_I"/>
</dbReference>
<dbReference type="GO" id="GO:0004965">
    <property type="term" value="F:G protein-coupled GABA receptor activity"/>
    <property type="evidence" value="ECO:0007669"/>
    <property type="project" value="InterPro"/>
</dbReference>
<evidence type="ECO:0000313" key="14">
    <source>
        <dbReference type="Proteomes" id="UP001174909"/>
    </source>
</evidence>
<name>A0AA35RJT1_GEOBA</name>
<feature type="transmembrane region" description="Helical" evidence="10">
    <location>
        <begin position="704"/>
        <end position="726"/>
    </location>
</feature>
<dbReference type="PROSITE" id="PS51257">
    <property type="entry name" value="PROKAR_LIPOPROTEIN"/>
    <property type="match status" value="1"/>
</dbReference>
<evidence type="ECO:0000313" key="13">
    <source>
        <dbReference type="EMBL" id="CAI8012823.1"/>
    </source>
</evidence>
<dbReference type="PANTHER" id="PTHR10519:SF20">
    <property type="entry name" value="G-PROTEIN COUPLED RECEPTOR 156-RELATED"/>
    <property type="match status" value="1"/>
</dbReference>
<evidence type="ECO:0000256" key="3">
    <source>
        <dbReference type="ARBA" id="ARBA00022989"/>
    </source>
</evidence>
<dbReference type="GO" id="GO:0007214">
    <property type="term" value="P:gamma-aminobutyric acid signaling pathway"/>
    <property type="evidence" value="ECO:0007669"/>
    <property type="project" value="TreeGrafter"/>
</dbReference>
<keyword evidence="5 10" id="KW-0472">Membrane</keyword>
<dbReference type="PANTHER" id="PTHR10519">
    <property type="entry name" value="GABA-B RECEPTOR"/>
    <property type="match status" value="1"/>
</dbReference>
<keyword evidence="4" id="KW-0297">G-protein coupled receptor</keyword>
<comment type="caution">
    <text evidence="13">The sequence shown here is derived from an EMBL/GenBank/DDBJ whole genome shotgun (WGS) entry which is preliminary data.</text>
</comment>
<dbReference type="InterPro" id="IPR017978">
    <property type="entry name" value="GPCR_3_C"/>
</dbReference>
<proteinExistence type="predicted"/>
<dbReference type="PROSITE" id="PS50259">
    <property type="entry name" value="G_PROTEIN_RECEP_F3_4"/>
    <property type="match status" value="1"/>
</dbReference>
<feature type="compositionally biased region" description="Low complexity" evidence="9">
    <location>
        <begin position="837"/>
        <end position="848"/>
    </location>
</feature>
<dbReference type="Pfam" id="PF00003">
    <property type="entry name" value="7tm_3"/>
    <property type="match status" value="1"/>
</dbReference>
<dbReference type="GO" id="GO:0038039">
    <property type="term" value="C:G protein-coupled receptor heterodimeric complex"/>
    <property type="evidence" value="ECO:0007669"/>
    <property type="project" value="TreeGrafter"/>
</dbReference>
<feature type="transmembrane region" description="Helical" evidence="10">
    <location>
        <begin position="492"/>
        <end position="512"/>
    </location>
</feature>
<evidence type="ECO:0000256" key="1">
    <source>
        <dbReference type="ARBA" id="ARBA00004141"/>
    </source>
</evidence>
<feature type="region of interest" description="Disordered" evidence="9">
    <location>
        <begin position="837"/>
        <end position="869"/>
    </location>
</feature>